<dbReference type="PANTHER" id="PTHR42812:SF12">
    <property type="entry name" value="BETA-XYLOSIDASE-RELATED"/>
    <property type="match status" value="1"/>
</dbReference>
<comment type="caution">
    <text evidence="9">The sequence shown here is derived from an EMBL/GenBank/DDBJ whole genome shotgun (WGS) entry which is preliminary data.</text>
</comment>
<organism evidence="9 10">
    <name type="scientific">Aspergillus steynii IBT 23096</name>
    <dbReference type="NCBI Taxonomy" id="1392250"/>
    <lineage>
        <taxon>Eukaryota</taxon>
        <taxon>Fungi</taxon>
        <taxon>Dikarya</taxon>
        <taxon>Ascomycota</taxon>
        <taxon>Pezizomycotina</taxon>
        <taxon>Eurotiomycetes</taxon>
        <taxon>Eurotiomycetidae</taxon>
        <taxon>Eurotiales</taxon>
        <taxon>Aspergillaceae</taxon>
        <taxon>Aspergillus</taxon>
        <taxon>Aspergillus subgen. Circumdati</taxon>
    </lineage>
</organism>
<evidence type="ECO:0000256" key="1">
    <source>
        <dbReference type="ARBA" id="ARBA00009865"/>
    </source>
</evidence>
<evidence type="ECO:0000256" key="4">
    <source>
        <dbReference type="ARBA" id="ARBA00023295"/>
    </source>
</evidence>
<keyword evidence="2" id="KW-0732">Signal</keyword>
<dbReference type="RefSeq" id="XP_024701473.1">
    <property type="nucleotide sequence ID" value="XM_024844610.1"/>
</dbReference>
<dbReference type="Proteomes" id="UP000234275">
    <property type="component" value="Unassembled WGS sequence"/>
</dbReference>
<name>A0A2I2FZX0_9EURO</name>
<evidence type="ECO:0000259" key="8">
    <source>
        <dbReference type="Pfam" id="PF17851"/>
    </source>
</evidence>
<proteinExistence type="inferred from homology"/>
<evidence type="ECO:0000313" key="9">
    <source>
        <dbReference type="EMBL" id="PLB46171.1"/>
    </source>
</evidence>
<dbReference type="Gene3D" id="2.115.10.20">
    <property type="entry name" value="Glycosyl hydrolase domain, family 43"/>
    <property type="match status" value="1"/>
</dbReference>
<dbReference type="GeneID" id="36552310"/>
<keyword evidence="4 7" id="KW-0326">Glycosidase</keyword>
<evidence type="ECO:0000256" key="5">
    <source>
        <dbReference type="PIRSR" id="PIRSR606710-1"/>
    </source>
</evidence>
<dbReference type="SUPFAM" id="SSF49899">
    <property type="entry name" value="Concanavalin A-like lectins/glucanases"/>
    <property type="match status" value="1"/>
</dbReference>
<feature type="active site" description="Proton acceptor" evidence="5">
    <location>
        <position position="14"/>
    </location>
</feature>
<dbReference type="GO" id="GO:0004553">
    <property type="term" value="F:hydrolase activity, hydrolyzing O-glycosyl compounds"/>
    <property type="evidence" value="ECO:0007669"/>
    <property type="project" value="InterPro"/>
</dbReference>
<dbReference type="STRING" id="1392250.A0A2I2FZX0"/>
<gene>
    <name evidence="9" type="ORF">P170DRAFT_363814</name>
</gene>
<dbReference type="EMBL" id="MSFO01000007">
    <property type="protein sequence ID" value="PLB46171.1"/>
    <property type="molecule type" value="Genomic_DNA"/>
</dbReference>
<dbReference type="InterPro" id="IPR041542">
    <property type="entry name" value="GH43_C2"/>
</dbReference>
<keyword evidence="10" id="KW-1185">Reference proteome</keyword>
<dbReference type="InterPro" id="IPR006710">
    <property type="entry name" value="Glyco_hydro_43"/>
</dbReference>
<dbReference type="Pfam" id="PF04616">
    <property type="entry name" value="Glyco_hydro_43"/>
    <property type="match status" value="1"/>
</dbReference>
<feature type="active site" description="Proton donor" evidence="5">
    <location>
        <position position="205"/>
    </location>
</feature>
<accession>A0A2I2FZX0</accession>
<dbReference type="AlphaFoldDB" id="A0A2I2FZX0"/>
<dbReference type="InterPro" id="IPR023296">
    <property type="entry name" value="Glyco_hydro_beta-prop_sf"/>
</dbReference>
<dbReference type="SUPFAM" id="SSF75005">
    <property type="entry name" value="Arabinanase/levansucrase/invertase"/>
    <property type="match status" value="1"/>
</dbReference>
<feature type="site" description="Important for catalytic activity, responsible for pKa modulation of the active site Glu and correct orientation of both the proton donor and substrate" evidence="6">
    <location>
        <position position="150"/>
    </location>
</feature>
<protein>
    <recommendedName>
        <fullName evidence="8">Beta-xylosidase C-terminal Concanavalin A-like domain-containing protein</fullName>
    </recommendedName>
</protein>
<evidence type="ECO:0000313" key="10">
    <source>
        <dbReference type="Proteomes" id="UP000234275"/>
    </source>
</evidence>
<evidence type="ECO:0000256" key="2">
    <source>
        <dbReference type="ARBA" id="ARBA00022729"/>
    </source>
</evidence>
<dbReference type="GO" id="GO:0005975">
    <property type="term" value="P:carbohydrate metabolic process"/>
    <property type="evidence" value="ECO:0007669"/>
    <property type="project" value="InterPro"/>
</dbReference>
<evidence type="ECO:0000256" key="6">
    <source>
        <dbReference type="PIRSR" id="PIRSR606710-2"/>
    </source>
</evidence>
<keyword evidence="3 7" id="KW-0378">Hydrolase</keyword>
<dbReference type="CDD" id="cd18617">
    <property type="entry name" value="GH43_XynB-like"/>
    <property type="match status" value="1"/>
</dbReference>
<dbReference type="Gene3D" id="2.60.120.200">
    <property type="match status" value="1"/>
</dbReference>
<dbReference type="InterPro" id="IPR013320">
    <property type="entry name" value="ConA-like_dom_sf"/>
</dbReference>
<dbReference type="PANTHER" id="PTHR42812">
    <property type="entry name" value="BETA-XYLOSIDASE"/>
    <property type="match status" value="1"/>
</dbReference>
<reference evidence="9 10" key="1">
    <citation type="submission" date="2016-12" db="EMBL/GenBank/DDBJ databases">
        <title>The genomes of Aspergillus section Nigri reveals drivers in fungal speciation.</title>
        <authorList>
            <consortium name="DOE Joint Genome Institute"/>
            <person name="Vesth T.C."/>
            <person name="Nybo J."/>
            <person name="Theobald S."/>
            <person name="Brandl J."/>
            <person name="Frisvad J.C."/>
            <person name="Nielsen K.F."/>
            <person name="Lyhne E.K."/>
            <person name="Kogle M.E."/>
            <person name="Kuo A."/>
            <person name="Riley R."/>
            <person name="Clum A."/>
            <person name="Nolan M."/>
            <person name="Lipzen A."/>
            <person name="Salamov A."/>
            <person name="Henrissat B."/>
            <person name="Wiebenga A."/>
            <person name="De Vries R.P."/>
            <person name="Grigoriev I.V."/>
            <person name="Mortensen U.H."/>
            <person name="Andersen M.R."/>
            <person name="Baker S.E."/>
        </authorList>
    </citation>
    <scope>NUCLEOTIDE SEQUENCE [LARGE SCALE GENOMIC DNA]</scope>
    <source>
        <strain evidence="9 10">IBT 23096</strain>
    </source>
</reference>
<dbReference type="InterPro" id="IPR051795">
    <property type="entry name" value="Glycosyl_Hydrlase_43"/>
</dbReference>
<feature type="domain" description="Beta-xylosidase C-terminal Concanavalin A-like" evidence="8">
    <location>
        <begin position="358"/>
        <end position="540"/>
    </location>
</feature>
<evidence type="ECO:0000256" key="3">
    <source>
        <dbReference type="ARBA" id="ARBA00022801"/>
    </source>
</evidence>
<comment type="similarity">
    <text evidence="1 7">Belongs to the glycosyl hydrolase 43 family.</text>
</comment>
<evidence type="ECO:0000256" key="7">
    <source>
        <dbReference type="RuleBase" id="RU361187"/>
    </source>
</evidence>
<dbReference type="Pfam" id="PF17851">
    <property type="entry name" value="GH43_C2"/>
    <property type="match status" value="1"/>
</dbReference>
<dbReference type="VEuPathDB" id="FungiDB:P170DRAFT_363814"/>
<dbReference type="OrthoDB" id="2139957at2759"/>
<sequence length="549" mass="61490">MACRNPIIPGFAPDPSIVRIQDTFYLVNSSFHLYPGLPIFASKDLIDWTHIGNAIHRPTQLSLARSCTNLIFSSDDSIEKAPVTGGLYAPTIRHHDGTTYIICTNVVYNEAEDTGDWASGLSFQSFIISTTDIRAGQWSDPIFFDYHGIDPDLFFDDDGRAYISGSSWRPSPSCGISCFEIEIDTGRKLSEETMLWYGHTQIIPEGPHIYKRGGYYYLLVAEGGTHEGHCITIARASSIWGPYESCDRNPILQSTGMHDPFAYCHYNGHGDLVQDLQGDWWMVCLGVRKDRAGRMILGRETFLAAVKWPAGEIWPQIEHPIPRAMYRRLEGGNAEGDSGCSTMSSPMEMIPSPLSPDMDLVWIRDPDFSRSWISTDGRLVCLLASPTDLGECTGQSMSFIGRRQRRLAGSASAALVLSQESDTEGAVDAKLGLAYYKDEHRYAMIMYEPGVRTVAFEVLNRAKDPQVWREKRVEVNCEDAKTITFRIVYTEQLIYFLYRLGSTADREGWNPCVLVDTLDLSGHDFTGPVIGVFATGLGEEWNRFEEVDI</sequence>